<dbReference type="PANTHER" id="PTHR23132:SF23">
    <property type="entry name" value="D-ALANINE--D-ALANINE LIGASE B"/>
    <property type="match status" value="1"/>
</dbReference>
<comment type="subcellular location">
    <subcellularLocation>
        <location evidence="1">Cytoplasm</location>
    </subcellularLocation>
</comment>
<reference evidence="10" key="1">
    <citation type="submission" date="2019-08" db="EMBL/GenBank/DDBJ databases">
        <authorList>
            <person name="Kucharzyk K."/>
            <person name="Murdoch R.W."/>
            <person name="Higgins S."/>
            <person name="Loffler F."/>
        </authorList>
    </citation>
    <scope>NUCLEOTIDE SEQUENCE</scope>
</reference>
<keyword evidence="4 10" id="KW-0436">Ligase</keyword>
<evidence type="ECO:0000256" key="3">
    <source>
        <dbReference type="ARBA" id="ARBA00022490"/>
    </source>
</evidence>
<name>A0A645F1S7_9ZZZZ</name>
<dbReference type="GO" id="GO:0008360">
    <property type="term" value="P:regulation of cell shape"/>
    <property type="evidence" value="ECO:0007669"/>
    <property type="project" value="UniProtKB-KW"/>
</dbReference>
<dbReference type="InterPro" id="IPR011095">
    <property type="entry name" value="Dala_Dala_lig_C"/>
</dbReference>
<keyword evidence="8" id="KW-0573">Peptidoglycan synthesis</keyword>
<evidence type="ECO:0000259" key="9">
    <source>
        <dbReference type="PROSITE" id="PS50975"/>
    </source>
</evidence>
<proteinExistence type="inferred from homology"/>
<dbReference type="GO" id="GO:0046872">
    <property type="term" value="F:metal ion binding"/>
    <property type="evidence" value="ECO:0007669"/>
    <property type="project" value="InterPro"/>
</dbReference>
<comment type="caution">
    <text evidence="10">The sequence shown here is derived from an EMBL/GenBank/DDBJ whole genome shotgun (WGS) entry which is preliminary data.</text>
</comment>
<dbReference type="GO" id="GO:0005524">
    <property type="term" value="F:ATP binding"/>
    <property type="evidence" value="ECO:0007669"/>
    <property type="project" value="UniProtKB-KW"/>
</dbReference>
<dbReference type="GO" id="GO:0005737">
    <property type="term" value="C:cytoplasm"/>
    <property type="evidence" value="ECO:0007669"/>
    <property type="project" value="UniProtKB-SubCell"/>
</dbReference>
<dbReference type="GO" id="GO:0008716">
    <property type="term" value="F:D-alanine-D-alanine ligase activity"/>
    <property type="evidence" value="ECO:0007669"/>
    <property type="project" value="InterPro"/>
</dbReference>
<feature type="domain" description="ATP-grasp" evidence="9">
    <location>
        <begin position="13"/>
        <end position="151"/>
    </location>
</feature>
<dbReference type="GO" id="GO:0160220">
    <property type="term" value="F:D-alanine-(R)-lactate ligase activity"/>
    <property type="evidence" value="ECO:0007669"/>
    <property type="project" value="UniProtKB-EC"/>
</dbReference>
<dbReference type="SMR" id="A0A645F1S7"/>
<keyword evidence="7" id="KW-0133">Cell shape</keyword>
<evidence type="ECO:0000256" key="8">
    <source>
        <dbReference type="ARBA" id="ARBA00022984"/>
    </source>
</evidence>
<dbReference type="EMBL" id="VSSQ01053433">
    <property type="protein sequence ID" value="MPN07462.1"/>
    <property type="molecule type" value="Genomic_DNA"/>
</dbReference>
<dbReference type="SUPFAM" id="SSF56059">
    <property type="entry name" value="Glutathione synthetase ATP-binding domain-like"/>
    <property type="match status" value="1"/>
</dbReference>
<dbReference type="Gene3D" id="3.30.470.20">
    <property type="entry name" value="ATP-grasp fold, B domain"/>
    <property type="match status" value="1"/>
</dbReference>
<evidence type="ECO:0000256" key="1">
    <source>
        <dbReference type="ARBA" id="ARBA00004496"/>
    </source>
</evidence>
<sequence length="161" mass="18551">MVSRSLKLYGGPVLAEEYIAGREFTVGLLGNGEALRVFPPMEIVFRKNTDRDYRIYSFGVKQDYQNFVDYECPARLTRAQEEEMTKTARRVYEALGCRDFARVDFRLSDDGRLYFIEVNPLPGLAPGYSDYPMLAEFSRVPYKELVYSVLNAGLSRCGWRL</sequence>
<evidence type="ECO:0000313" key="10">
    <source>
        <dbReference type="EMBL" id="MPN07462.1"/>
    </source>
</evidence>
<dbReference type="PROSITE" id="PS00844">
    <property type="entry name" value="DALA_DALA_LIGASE_2"/>
    <property type="match status" value="1"/>
</dbReference>
<dbReference type="Pfam" id="PF07478">
    <property type="entry name" value="Dala_Dala_lig_C"/>
    <property type="match status" value="1"/>
</dbReference>
<keyword evidence="5" id="KW-0547">Nucleotide-binding</keyword>
<evidence type="ECO:0000256" key="4">
    <source>
        <dbReference type="ARBA" id="ARBA00022598"/>
    </source>
</evidence>
<evidence type="ECO:0000256" key="6">
    <source>
        <dbReference type="ARBA" id="ARBA00022840"/>
    </source>
</evidence>
<dbReference type="GO" id="GO:0009252">
    <property type="term" value="P:peptidoglycan biosynthetic process"/>
    <property type="evidence" value="ECO:0007669"/>
    <property type="project" value="UniProtKB-KW"/>
</dbReference>
<dbReference type="InterPro" id="IPR000291">
    <property type="entry name" value="D-Ala_lig_Van_CS"/>
</dbReference>
<keyword evidence="3" id="KW-0963">Cytoplasm</keyword>
<dbReference type="InterPro" id="IPR011761">
    <property type="entry name" value="ATP-grasp"/>
</dbReference>
<dbReference type="PROSITE" id="PS50975">
    <property type="entry name" value="ATP_GRASP"/>
    <property type="match status" value="1"/>
</dbReference>
<evidence type="ECO:0000256" key="2">
    <source>
        <dbReference type="ARBA" id="ARBA00010871"/>
    </source>
</evidence>
<evidence type="ECO:0000256" key="5">
    <source>
        <dbReference type="ARBA" id="ARBA00022741"/>
    </source>
</evidence>
<gene>
    <name evidence="10" type="primary">vanA_2</name>
    <name evidence="10" type="ORF">SDC9_154732</name>
</gene>
<organism evidence="10">
    <name type="scientific">bioreactor metagenome</name>
    <dbReference type="NCBI Taxonomy" id="1076179"/>
    <lineage>
        <taxon>unclassified sequences</taxon>
        <taxon>metagenomes</taxon>
        <taxon>ecological metagenomes</taxon>
    </lineage>
</organism>
<accession>A0A645F1S7</accession>
<dbReference type="PANTHER" id="PTHR23132">
    <property type="entry name" value="D-ALANINE--D-ALANINE LIGASE"/>
    <property type="match status" value="1"/>
</dbReference>
<dbReference type="EC" id="6.1.2.1" evidence="10"/>
<comment type="similarity">
    <text evidence="2">Belongs to the D-alanine--D-alanine ligase family.</text>
</comment>
<dbReference type="AlphaFoldDB" id="A0A645F1S7"/>
<keyword evidence="6" id="KW-0067">ATP-binding</keyword>
<protein>
    <submittedName>
        <fullName evidence="10">Vancomycin/teicoplanin A-type resistance protein VanA</fullName>
        <ecNumber evidence="10">6.1.2.1</ecNumber>
    </submittedName>
</protein>
<evidence type="ECO:0000256" key="7">
    <source>
        <dbReference type="ARBA" id="ARBA00022960"/>
    </source>
</evidence>